<evidence type="ECO:0000313" key="16">
    <source>
        <dbReference type="EMBL" id="CAF3891029.1"/>
    </source>
</evidence>
<dbReference type="Gene3D" id="3.40.50.300">
    <property type="entry name" value="P-loop containing nucleotide triphosphate hydrolases"/>
    <property type="match status" value="1"/>
</dbReference>
<comment type="catalytic activity">
    <reaction evidence="13">
        <text>GTP + H2O = GDP + phosphate + H(+)</text>
        <dbReference type="Rhea" id="RHEA:19669"/>
        <dbReference type="ChEBI" id="CHEBI:15377"/>
        <dbReference type="ChEBI" id="CHEBI:15378"/>
        <dbReference type="ChEBI" id="CHEBI:37565"/>
        <dbReference type="ChEBI" id="CHEBI:43474"/>
        <dbReference type="ChEBI" id="CHEBI:58189"/>
    </reaction>
    <physiologicalReaction direction="left-to-right" evidence="13">
        <dbReference type="Rhea" id="RHEA:19670"/>
    </physiologicalReaction>
</comment>
<dbReference type="SUPFAM" id="SSF52540">
    <property type="entry name" value="P-loop containing nucleoside triphosphate hydrolases"/>
    <property type="match status" value="1"/>
</dbReference>
<reference evidence="16" key="1">
    <citation type="submission" date="2021-02" db="EMBL/GenBank/DDBJ databases">
        <authorList>
            <person name="Nowell W R."/>
        </authorList>
    </citation>
    <scope>NUCLEOTIDE SEQUENCE</scope>
</reference>
<name>A0A819GXG5_9BILA</name>
<dbReference type="FunFam" id="3.40.50.300:FF:000276">
    <property type="entry name" value="Ras-related GTP-binding protein A"/>
    <property type="match status" value="1"/>
</dbReference>
<evidence type="ECO:0000256" key="4">
    <source>
        <dbReference type="ARBA" id="ARBA00007756"/>
    </source>
</evidence>
<evidence type="ECO:0000256" key="9">
    <source>
        <dbReference type="ARBA" id="ARBA00022843"/>
    </source>
</evidence>
<keyword evidence="7" id="KW-0547">Nucleotide-binding</keyword>
<keyword evidence="6" id="KW-1017">Isopeptide bond</keyword>
<sequence length="584" mass="63977">DDGHLTALSVIEPLTENAMTYNVAFPIRSSNSNLFIFNEPASTSTVIDNPTAGTVTATNLAITEIGMYVLSMAITSSNNQYSILLISHAILVKENTTTLQTFIDFPTTYITYNADYDSMVSSGTLNIAGAVTYDYLVLIVKLPIVSEILFTKGFSFTVGDVLYTSNSSSSSSSGGKNAGLIAGITVGVVAGVALIAGGVLLTVKIFMVPTGQPFINNGPDDATAVLTEPEPTNGNTANSSTSKTAPNNNTNRAHSSLPTNSNGQRPVAGLSTASATNLFLSSPVTTVLLMGKSGGGKTSMRSIIFANYSAKDTRRLGATMDVEQSYVRFLGNLILNLWDCGGQEAFMECYFATQKDNIFKNVEVLIYVFDVQSQELDKDLHYYQSCLESILQHSSNAKIFCLIHKMDLIPEESRGAVFAEREKILRDVSKPLQCACFRTSIWDETLYKAWSQIVYQLVPNVKGLEKTLENFAEIIDADEILLFEKATFLVISHCTRKEHHDSRRFEKISDIIKQFKLSCSKLAAAFQSMEVRNSTFACFIELCTPNTYVMVVISDPTISSEVTLMNIRNARKVFEKLEKEGVRN</sequence>
<dbReference type="GO" id="GO:0003924">
    <property type="term" value="F:GTPase activity"/>
    <property type="evidence" value="ECO:0007669"/>
    <property type="project" value="TreeGrafter"/>
</dbReference>
<evidence type="ECO:0008006" key="18">
    <source>
        <dbReference type="Google" id="ProtNLM"/>
    </source>
</evidence>
<accession>A0A819GXG5</accession>
<evidence type="ECO:0000256" key="8">
    <source>
        <dbReference type="ARBA" id="ARBA00022801"/>
    </source>
</evidence>
<dbReference type="GO" id="GO:0005764">
    <property type="term" value="C:lysosome"/>
    <property type="evidence" value="ECO:0007669"/>
    <property type="project" value="UniProtKB-SubCell"/>
</dbReference>
<keyword evidence="17" id="KW-1185">Reference proteome</keyword>
<evidence type="ECO:0000256" key="12">
    <source>
        <dbReference type="ARBA" id="ARBA00023228"/>
    </source>
</evidence>
<dbReference type="Pfam" id="PF04670">
    <property type="entry name" value="Gtr1_RagA"/>
    <property type="match status" value="1"/>
</dbReference>
<evidence type="ECO:0000256" key="2">
    <source>
        <dbReference type="ARBA" id="ARBA00004371"/>
    </source>
</evidence>
<evidence type="ECO:0000256" key="13">
    <source>
        <dbReference type="ARBA" id="ARBA00049117"/>
    </source>
</evidence>
<keyword evidence="9" id="KW-0832">Ubl conjugation</keyword>
<evidence type="ECO:0000256" key="10">
    <source>
        <dbReference type="ARBA" id="ARBA00023134"/>
    </source>
</evidence>
<evidence type="ECO:0000256" key="3">
    <source>
        <dbReference type="ARBA" id="ARBA00004496"/>
    </source>
</evidence>
<dbReference type="Proteomes" id="UP000663866">
    <property type="component" value="Unassembled WGS sequence"/>
</dbReference>
<evidence type="ECO:0000313" key="17">
    <source>
        <dbReference type="Proteomes" id="UP000663866"/>
    </source>
</evidence>
<dbReference type="PANTHER" id="PTHR11259:SF1">
    <property type="entry name" value="RAS-RELATED GTP-BINDING PROTEIN"/>
    <property type="match status" value="1"/>
</dbReference>
<keyword evidence="15" id="KW-0812">Transmembrane</keyword>
<dbReference type="GO" id="GO:1990131">
    <property type="term" value="C:Gtr1-Gtr2 GTPase complex"/>
    <property type="evidence" value="ECO:0007669"/>
    <property type="project" value="TreeGrafter"/>
</dbReference>
<comment type="similarity">
    <text evidence="4">Belongs to the GTR/RAG GTP-binding protein family.</text>
</comment>
<organism evidence="16 17">
    <name type="scientific">Rotaria magnacalcarata</name>
    <dbReference type="NCBI Taxonomy" id="392030"/>
    <lineage>
        <taxon>Eukaryota</taxon>
        <taxon>Metazoa</taxon>
        <taxon>Spiralia</taxon>
        <taxon>Gnathifera</taxon>
        <taxon>Rotifera</taxon>
        <taxon>Eurotatoria</taxon>
        <taxon>Bdelloidea</taxon>
        <taxon>Philodinida</taxon>
        <taxon>Philodinidae</taxon>
        <taxon>Rotaria</taxon>
    </lineage>
</organism>
<keyword evidence="10" id="KW-0342">GTP-binding</keyword>
<dbReference type="GO" id="GO:0005634">
    <property type="term" value="C:nucleus"/>
    <property type="evidence" value="ECO:0007669"/>
    <property type="project" value="TreeGrafter"/>
</dbReference>
<feature type="non-terminal residue" evidence="16">
    <location>
        <position position="1"/>
    </location>
</feature>
<evidence type="ECO:0000256" key="15">
    <source>
        <dbReference type="SAM" id="Phobius"/>
    </source>
</evidence>
<dbReference type="GO" id="GO:1904263">
    <property type="term" value="P:positive regulation of TORC1 signaling"/>
    <property type="evidence" value="ECO:0007669"/>
    <property type="project" value="TreeGrafter"/>
</dbReference>
<keyword evidence="8" id="KW-0378">Hydrolase</keyword>
<dbReference type="GO" id="GO:0005525">
    <property type="term" value="F:GTP binding"/>
    <property type="evidence" value="ECO:0007669"/>
    <property type="project" value="UniProtKB-KW"/>
</dbReference>
<dbReference type="FunFam" id="3.30.450.190:FF:000002">
    <property type="entry name" value="Ras-related GTP-binding protein A"/>
    <property type="match status" value="1"/>
</dbReference>
<dbReference type="InterPro" id="IPR027417">
    <property type="entry name" value="P-loop_NTPase"/>
</dbReference>
<evidence type="ECO:0000256" key="1">
    <source>
        <dbReference type="ARBA" id="ARBA00004308"/>
    </source>
</evidence>
<evidence type="ECO:0000256" key="11">
    <source>
        <dbReference type="ARBA" id="ARBA00023136"/>
    </source>
</evidence>
<keyword evidence="11 15" id="KW-0472">Membrane</keyword>
<dbReference type="PANTHER" id="PTHR11259">
    <property type="entry name" value="RAS-RELATED GTP BINDING RAG/GTR YEAST"/>
    <property type="match status" value="1"/>
</dbReference>
<evidence type="ECO:0000256" key="6">
    <source>
        <dbReference type="ARBA" id="ARBA00022499"/>
    </source>
</evidence>
<keyword evidence="12" id="KW-0458">Lysosome</keyword>
<dbReference type="Gene3D" id="3.30.450.190">
    <property type="match status" value="1"/>
</dbReference>
<gene>
    <name evidence="16" type="ORF">OVN521_LOCUS8982</name>
</gene>
<evidence type="ECO:0000256" key="7">
    <source>
        <dbReference type="ARBA" id="ARBA00022741"/>
    </source>
</evidence>
<dbReference type="GO" id="GO:0009267">
    <property type="term" value="P:cellular response to starvation"/>
    <property type="evidence" value="ECO:0007669"/>
    <property type="project" value="TreeGrafter"/>
</dbReference>
<comment type="caution">
    <text evidence="16">The sequence shown here is derived from an EMBL/GenBank/DDBJ whole genome shotgun (WGS) entry which is preliminary data.</text>
</comment>
<evidence type="ECO:0000256" key="14">
    <source>
        <dbReference type="SAM" id="MobiDB-lite"/>
    </source>
</evidence>
<dbReference type="GO" id="GO:0012505">
    <property type="term" value="C:endomembrane system"/>
    <property type="evidence" value="ECO:0007669"/>
    <property type="project" value="UniProtKB-SubCell"/>
</dbReference>
<feature type="compositionally biased region" description="Polar residues" evidence="14">
    <location>
        <begin position="230"/>
        <end position="264"/>
    </location>
</feature>
<dbReference type="InterPro" id="IPR006762">
    <property type="entry name" value="Gtr1_RagA"/>
</dbReference>
<evidence type="ECO:0000256" key="5">
    <source>
        <dbReference type="ARBA" id="ARBA00022490"/>
    </source>
</evidence>
<feature type="region of interest" description="Disordered" evidence="14">
    <location>
        <begin position="219"/>
        <end position="267"/>
    </location>
</feature>
<feature type="transmembrane region" description="Helical" evidence="15">
    <location>
        <begin position="178"/>
        <end position="203"/>
    </location>
</feature>
<keyword evidence="15" id="KW-1133">Transmembrane helix</keyword>
<keyword evidence="5" id="KW-0963">Cytoplasm</keyword>
<dbReference type="CDD" id="cd11384">
    <property type="entry name" value="RagA_like"/>
    <property type="match status" value="1"/>
</dbReference>
<dbReference type="EMBL" id="CAJOBG010001070">
    <property type="protein sequence ID" value="CAF3891029.1"/>
    <property type="molecule type" value="Genomic_DNA"/>
</dbReference>
<protein>
    <recommendedName>
        <fullName evidence="18">Ras-related GTP-binding protein</fullName>
    </recommendedName>
</protein>
<proteinExistence type="inferred from homology"/>
<dbReference type="InterPro" id="IPR039397">
    <property type="entry name" value="RagA/B"/>
</dbReference>
<comment type="subcellular location">
    <subcellularLocation>
        <location evidence="3">Cytoplasm</location>
    </subcellularLocation>
    <subcellularLocation>
        <location evidence="1">Endomembrane system</location>
    </subcellularLocation>
    <subcellularLocation>
        <location evidence="2">Lysosome</location>
    </subcellularLocation>
</comment>
<dbReference type="AlphaFoldDB" id="A0A819GXG5"/>
<dbReference type="GO" id="GO:0010507">
    <property type="term" value="P:negative regulation of autophagy"/>
    <property type="evidence" value="ECO:0007669"/>
    <property type="project" value="TreeGrafter"/>
</dbReference>